<keyword evidence="3" id="KW-0645">Protease</keyword>
<proteinExistence type="predicted"/>
<dbReference type="AlphaFoldDB" id="A0A7M1LDL5"/>
<feature type="transmembrane region" description="Helical" evidence="1">
    <location>
        <begin position="6"/>
        <end position="39"/>
    </location>
</feature>
<keyword evidence="3" id="KW-0482">Metalloprotease</keyword>
<dbReference type="GO" id="GO:0008237">
    <property type="term" value="F:metallopeptidase activity"/>
    <property type="evidence" value="ECO:0007669"/>
    <property type="project" value="UniProtKB-KW"/>
</dbReference>
<dbReference type="GO" id="GO:0080120">
    <property type="term" value="P:CAAX-box protein maturation"/>
    <property type="evidence" value="ECO:0007669"/>
    <property type="project" value="UniProtKB-ARBA"/>
</dbReference>
<dbReference type="PROSITE" id="PS51257">
    <property type="entry name" value="PROKAR_LIPOPROTEIN"/>
    <property type="match status" value="1"/>
</dbReference>
<dbReference type="RefSeq" id="WP_025801768.1">
    <property type="nucleotide sequence ID" value="NZ_CP063078.1"/>
</dbReference>
<feature type="transmembrane region" description="Helical" evidence="1">
    <location>
        <begin position="60"/>
        <end position="79"/>
    </location>
</feature>
<dbReference type="Proteomes" id="UP000594749">
    <property type="component" value="Chromosome"/>
</dbReference>
<feature type="transmembrane region" description="Helical" evidence="1">
    <location>
        <begin position="94"/>
        <end position="118"/>
    </location>
</feature>
<keyword evidence="1" id="KW-1133">Transmembrane helix</keyword>
<dbReference type="GO" id="GO:0004175">
    <property type="term" value="F:endopeptidase activity"/>
    <property type="evidence" value="ECO:0007669"/>
    <property type="project" value="UniProtKB-ARBA"/>
</dbReference>
<keyword evidence="1" id="KW-0472">Membrane</keyword>
<dbReference type="Pfam" id="PF02517">
    <property type="entry name" value="Rce1-like"/>
    <property type="match status" value="1"/>
</dbReference>
<dbReference type="InterPro" id="IPR003675">
    <property type="entry name" value="Rce1/LyrA-like_dom"/>
</dbReference>
<feature type="domain" description="CAAX prenyl protease 2/Lysostaphin resistance protein A-like" evidence="2">
    <location>
        <begin position="95"/>
        <end position="183"/>
    </location>
</feature>
<keyword evidence="1" id="KW-0812">Transmembrane</keyword>
<keyword evidence="4" id="KW-1185">Reference proteome</keyword>
<protein>
    <submittedName>
        <fullName evidence="3">CPBP family intramembrane metalloprotease</fullName>
    </submittedName>
</protein>
<evidence type="ECO:0000313" key="3">
    <source>
        <dbReference type="EMBL" id="QOQ86550.1"/>
    </source>
</evidence>
<evidence type="ECO:0000313" key="4">
    <source>
        <dbReference type="Proteomes" id="UP000594749"/>
    </source>
</evidence>
<keyword evidence="3" id="KW-0378">Hydrolase</keyword>
<accession>A0A7M1LDL5</accession>
<reference evidence="3 4" key="1">
    <citation type="submission" date="2020-10" db="EMBL/GenBank/DDBJ databases">
        <title>Campylobacter and Helicobacter PacBio genomes.</title>
        <authorList>
            <person name="Lane C."/>
        </authorList>
    </citation>
    <scope>NUCLEOTIDE SEQUENCE [LARGE SCALE GENOMIC DNA]</scope>
    <source>
        <strain evidence="3 4">2016D-0077</strain>
    </source>
</reference>
<gene>
    <name evidence="3" type="ORF">IMC76_04740</name>
</gene>
<organism evidence="3 4">
    <name type="scientific">Campylobacter corcagiensis</name>
    <dbReference type="NCBI Taxonomy" id="1448857"/>
    <lineage>
        <taxon>Bacteria</taxon>
        <taxon>Pseudomonadati</taxon>
        <taxon>Campylobacterota</taxon>
        <taxon>Epsilonproteobacteria</taxon>
        <taxon>Campylobacterales</taxon>
        <taxon>Campylobacteraceae</taxon>
        <taxon>Campylobacter</taxon>
    </lineage>
</organism>
<feature type="transmembrane region" description="Helical" evidence="1">
    <location>
        <begin position="130"/>
        <end position="147"/>
    </location>
</feature>
<sequence length="200" mass="23806">MRCAEFFIIFLLVPALFVLEILPKSYMFLTLWVGCFYALYHTKKNGIKILKGFKFDEFKFIFKRFLILALFLAIFTWIFERNSFLSLPKQRLDIWLLVMILYPIFSAFFQEILFRAFFTLRYKAFFKNQNLFIFINALIFGLVHLLFGNFIAVIFSFFGGILFIKTYLKSNSTLLSSIEHALYGNFIFTIGLGHYFYHGY</sequence>
<feature type="transmembrane region" description="Helical" evidence="1">
    <location>
        <begin position="180"/>
        <end position="197"/>
    </location>
</feature>
<dbReference type="EMBL" id="CP063078">
    <property type="protein sequence ID" value="QOQ86550.1"/>
    <property type="molecule type" value="Genomic_DNA"/>
</dbReference>
<evidence type="ECO:0000256" key="1">
    <source>
        <dbReference type="SAM" id="Phobius"/>
    </source>
</evidence>
<dbReference type="OrthoDB" id="9805801at2"/>
<dbReference type="GO" id="GO:0006508">
    <property type="term" value="P:proteolysis"/>
    <property type="evidence" value="ECO:0007669"/>
    <property type="project" value="UniProtKB-KW"/>
</dbReference>
<name>A0A7M1LDL5_9BACT</name>
<evidence type="ECO:0000259" key="2">
    <source>
        <dbReference type="Pfam" id="PF02517"/>
    </source>
</evidence>